<evidence type="ECO:0000256" key="2">
    <source>
        <dbReference type="ARBA" id="ARBA00022448"/>
    </source>
</evidence>
<dbReference type="NCBIfam" id="NF001854">
    <property type="entry name" value="PRK00575.1"/>
    <property type="match status" value="1"/>
</dbReference>
<dbReference type="InterPro" id="IPR006312">
    <property type="entry name" value="TatA/E"/>
</dbReference>
<dbReference type="Pfam" id="PF02416">
    <property type="entry name" value="TatA_B_E"/>
    <property type="match status" value="1"/>
</dbReference>
<sequence>MVGEFSPTHWLIVILVFVLLFGSKKLPEMARSLGRSARILKSEVNGLHDKDEDETKGEGGQPPALSMAVPASDDRDRDREQPSDITR</sequence>
<dbReference type="GO" id="GO:0033281">
    <property type="term" value="C:TAT protein transport complex"/>
    <property type="evidence" value="ECO:0007669"/>
    <property type="project" value="UniProtKB-UniRule"/>
</dbReference>
<name>A0A939PJA9_9ACTN</name>
<comment type="subunit">
    <text evidence="9">The Tat system comprises two distinct complexes: a TatABC complex, containing multiple copies of TatA, TatB and TatC subunits, and a separate TatA complex, containing only TatA subunits. Substrates initially bind to the TatABC complex, which probably triggers association of the separate TatA complex to form the active translocon.</text>
</comment>
<evidence type="ECO:0000313" key="12">
    <source>
        <dbReference type="Proteomes" id="UP000669179"/>
    </source>
</evidence>
<evidence type="ECO:0000256" key="3">
    <source>
        <dbReference type="ARBA" id="ARBA00022475"/>
    </source>
</evidence>
<protein>
    <recommendedName>
        <fullName evidence="9">Sec-independent protein translocase protein TatA</fullName>
    </recommendedName>
</protein>
<dbReference type="GO" id="GO:0008320">
    <property type="term" value="F:protein transmembrane transporter activity"/>
    <property type="evidence" value="ECO:0007669"/>
    <property type="project" value="UniProtKB-UniRule"/>
</dbReference>
<keyword evidence="5 9" id="KW-0653">Protein transport</keyword>
<keyword evidence="4 9" id="KW-0812">Transmembrane</keyword>
<dbReference type="GO" id="GO:0043953">
    <property type="term" value="P:protein transport by the Tat complex"/>
    <property type="evidence" value="ECO:0007669"/>
    <property type="project" value="UniProtKB-UniRule"/>
</dbReference>
<evidence type="ECO:0000256" key="5">
    <source>
        <dbReference type="ARBA" id="ARBA00022927"/>
    </source>
</evidence>
<dbReference type="PANTHER" id="PTHR42982:SF8">
    <property type="entry name" value="SEC-INDEPENDENT PROTEIN TRANSLOCASE PROTEIN TATA"/>
    <property type="match status" value="1"/>
</dbReference>
<evidence type="ECO:0000256" key="8">
    <source>
        <dbReference type="ARBA" id="ARBA00023136"/>
    </source>
</evidence>
<proteinExistence type="inferred from homology"/>
<feature type="compositionally biased region" description="Basic and acidic residues" evidence="10">
    <location>
        <begin position="72"/>
        <end position="87"/>
    </location>
</feature>
<dbReference type="HAMAP" id="MF_00236">
    <property type="entry name" value="TatA_E"/>
    <property type="match status" value="1"/>
</dbReference>
<dbReference type="InterPro" id="IPR003369">
    <property type="entry name" value="TatA/B/E"/>
</dbReference>
<organism evidence="11 12">
    <name type="scientific">Actinomadura barringtoniae</name>
    <dbReference type="NCBI Taxonomy" id="1427535"/>
    <lineage>
        <taxon>Bacteria</taxon>
        <taxon>Bacillati</taxon>
        <taxon>Actinomycetota</taxon>
        <taxon>Actinomycetes</taxon>
        <taxon>Streptosporangiales</taxon>
        <taxon>Thermomonosporaceae</taxon>
        <taxon>Actinomadura</taxon>
    </lineage>
</organism>
<dbReference type="EMBL" id="JAGEOJ010000020">
    <property type="protein sequence ID" value="MBO2453425.1"/>
    <property type="molecule type" value="Genomic_DNA"/>
</dbReference>
<keyword evidence="8 9" id="KW-0472">Membrane</keyword>
<feature type="region of interest" description="Disordered" evidence="10">
    <location>
        <begin position="42"/>
        <end position="87"/>
    </location>
</feature>
<keyword evidence="12" id="KW-1185">Reference proteome</keyword>
<dbReference type="NCBIfam" id="TIGR01411">
    <property type="entry name" value="tatAE"/>
    <property type="match status" value="1"/>
</dbReference>
<reference evidence="11" key="1">
    <citation type="submission" date="2021-03" db="EMBL/GenBank/DDBJ databases">
        <authorList>
            <person name="Kanchanasin P."/>
            <person name="Saeng-In P."/>
            <person name="Phongsopitanun W."/>
            <person name="Yuki M."/>
            <person name="Kudo T."/>
            <person name="Ohkuma M."/>
            <person name="Tanasupawat S."/>
        </authorList>
    </citation>
    <scope>NUCLEOTIDE SEQUENCE</scope>
    <source>
        <strain evidence="11">GKU 128</strain>
    </source>
</reference>
<comment type="subcellular location">
    <subcellularLocation>
        <location evidence="1 9">Cell membrane</location>
        <topology evidence="1 9">Single-pass membrane protein</topology>
    </subcellularLocation>
</comment>
<dbReference type="RefSeq" id="WP_208261445.1">
    <property type="nucleotide sequence ID" value="NZ_JAGEOJ010000020.1"/>
</dbReference>
<evidence type="ECO:0000313" key="11">
    <source>
        <dbReference type="EMBL" id="MBO2453425.1"/>
    </source>
</evidence>
<keyword evidence="7 9" id="KW-0811">Translocation</keyword>
<keyword evidence="2 9" id="KW-0813">Transport</keyword>
<evidence type="ECO:0000256" key="9">
    <source>
        <dbReference type="HAMAP-Rule" id="MF_00236"/>
    </source>
</evidence>
<evidence type="ECO:0000256" key="7">
    <source>
        <dbReference type="ARBA" id="ARBA00023010"/>
    </source>
</evidence>
<dbReference type="Proteomes" id="UP000669179">
    <property type="component" value="Unassembled WGS sequence"/>
</dbReference>
<comment type="function">
    <text evidence="9">Part of the twin-arginine translocation (Tat) system that transports large folded proteins containing a characteristic twin-arginine motif in their signal peptide across membranes. TatA could form the protein-conducting channel of the Tat system.</text>
</comment>
<evidence type="ECO:0000256" key="6">
    <source>
        <dbReference type="ARBA" id="ARBA00022989"/>
    </source>
</evidence>
<comment type="caution">
    <text evidence="11">The sequence shown here is derived from an EMBL/GenBank/DDBJ whole genome shotgun (WGS) entry which is preliminary data.</text>
</comment>
<evidence type="ECO:0000256" key="10">
    <source>
        <dbReference type="SAM" id="MobiDB-lite"/>
    </source>
</evidence>
<dbReference type="AlphaFoldDB" id="A0A939PJA9"/>
<accession>A0A939PJA9</accession>
<dbReference type="PANTHER" id="PTHR42982">
    <property type="entry name" value="SEC-INDEPENDENT PROTEIN TRANSLOCASE PROTEIN TATA"/>
    <property type="match status" value="1"/>
</dbReference>
<evidence type="ECO:0000256" key="4">
    <source>
        <dbReference type="ARBA" id="ARBA00022692"/>
    </source>
</evidence>
<keyword evidence="3 9" id="KW-1003">Cell membrane</keyword>
<comment type="similarity">
    <text evidence="9">Belongs to the TatA/E family.</text>
</comment>
<evidence type="ECO:0000256" key="1">
    <source>
        <dbReference type="ARBA" id="ARBA00004162"/>
    </source>
</evidence>
<keyword evidence="6 9" id="KW-1133">Transmembrane helix</keyword>
<gene>
    <name evidence="9 11" type="primary">tatA</name>
    <name evidence="11" type="ORF">J4573_40475</name>
</gene>
<feature type="transmembrane region" description="Helical" evidence="9">
    <location>
        <begin position="6"/>
        <end position="23"/>
    </location>
</feature>
<dbReference type="Gene3D" id="1.20.5.3310">
    <property type="match status" value="1"/>
</dbReference>